<dbReference type="GO" id="GO:0004497">
    <property type="term" value="F:monooxygenase activity"/>
    <property type="evidence" value="ECO:0007669"/>
    <property type="project" value="UniProtKB-KW"/>
</dbReference>
<dbReference type="PANTHER" id="PTHR38457">
    <property type="entry name" value="REGULATOR ABRB-RELATED"/>
    <property type="match status" value="1"/>
</dbReference>
<protein>
    <submittedName>
        <fullName evidence="2">Ammonia monooxygenase</fullName>
    </submittedName>
</protein>
<organism evidence="2 3">
    <name type="scientific">Bordetella genomosp. 13</name>
    <dbReference type="NCBI Taxonomy" id="463040"/>
    <lineage>
        <taxon>Bacteria</taxon>
        <taxon>Pseudomonadati</taxon>
        <taxon>Pseudomonadota</taxon>
        <taxon>Betaproteobacteria</taxon>
        <taxon>Burkholderiales</taxon>
        <taxon>Alcaligenaceae</taxon>
        <taxon>Bordetella</taxon>
    </lineage>
</organism>
<keyword evidence="1" id="KW-0472">Membrane</keyword>
<keyword evidence="2" id="KW-0503">Monooxygenase</keyword>
<accession>A0A1W6ZGI2</accession>
<feature type="transmembrane region" description="Helical" evidence="1">
    <location>
        <begin position="184"/>
        <end position="205"/>
    </location>
</feature>
<feature type="transmembrane region" description="Helical" evidence="1">
    <location>
        <begin position="123"/>
        <end position="142"/>
    </location>
</feature>
<evidence type="ECO:0000313" key="2">
    <source>
        <dbReference type="EMBL" id="ARP96260.1"/>
    </source>
</evidence>
<dbReference type="KEGG" id="bgm:CAL15_18910"/>
<dbReference type="EMBL" id="CP021111">
    <property type="protein sequence ID" value="ARP96260.1"/>
    <property type="molecule type" value="Genomic_DNA"/>
</dbReference>
<evidence type="ECO:0000256" key="1">
    <source>
        <dbReference type="SAM" id="Phobius"/>
    </source>
</evidence>
<feature type="transmembrane region" description="Helical" evidence="1">
    <location>
        <begin position="21"/>
        <end position="50"/>
    </location>
</feature>
<gene>
    <name evidence="2" type="ORF">CAL15_18910</name>
</gene>
<feature type="transmembrane region" description="Helical" evidence="1">
    <location>
        <begin position="62"/>
        <end position="79"/>
    </location>
</feature>
<feature type="transmembrane region" description="Helical" evidence="1">
    <location>
        <begin position="91"/>
        <end position="111"/>
    </location>
</feature>
<keyword evidence="1" id="KW-1133">Transmembrane helix</keyword>
<dbReference type="OrthoDB" id="9809910at2"/>
<keyword evidence="3" id="KW-1185">Reference proteome</keyword>
<keyword evidence="1" id="KW-0812">Transmembrane</keyword>
<dbReference type="InterPro" id="IPR007820">
    <property type="entry name" value="AbrB_fam"/>
</dbReference>
<dbReference type="InterPro" id="IPR017516">
    <property type="entry name" value="AbrB_dup"/>
</dbReference>
<sequence>MPPEPLLAHRSRPAQWAALSLASLIFIVVFELLSLPAAVLLGAIGGAIVAAVNGVKLQTPRWSFIAAQGAIGCLIARSMQPGILTALAADWAICLAAVLCVIVASSLLGWVLAKRRVLPGSTAVWGLSPGAANAMVLMAEAYGADVRLVAFMQYLRVVLVVLVASAVSRIWGIEPVASVAAMDWFPELAAVPFASTLAVVLAGAWLGHVLRLPAGALLLPMVVAVALQNTGNLHITLPPWLLLLCYVAIGWNIGLRFDRAVLVYALRALPRVLLAVLALMALCGVLAVLLIELGDVDPLTAYLATSPGGADSVAIIAASTPVDLPFVVALQTARFVLVMLLGPWLARLVAHYAGAGPAADHPKK</sequence>
<name>A0A1W6ZGI2_9BORD</name>
<feature type="transmembrane region" description="Helical" evidence="1">
    <location>
        <begin position="237"/>
        <end position="257"/>
    </location>
</feature>
<dbReference type="PANTHER" id="PTHR38457:SF1">
    <property type="entry name" value="REGULATOR ABRB-RELATED"/>
    <property type="match status" value="1"/>
</dbReference>
<dbReference type="NCBIfam" id="TIGR03082">
    <property type="entry name" value="Gneg_AbrB_dup"/>
    <property type="match status" value="2"/>
</dbReference>
<evidence type="ECO:0000313" key="3">
    <source>
        <dbReference type="Proteomes" id="UP000194161"/>
    </source>
</evidence>
<proteinExistence type="predicted"/>
<dbReference type="Pfam" id="PF05145">
    <property type="entry name" value="AbrB"/>
    <property type="match status" value="1"/>
</dbReference>
<feature type="transmembrane region" description="Helical" evidence="1">
    <location>
        <begin position="154"/>
        <end position="172"/>
    </location>
</feature>
<dbReference type="GO" id="GO:0016020">
    <property type="term" value="C:membrane"/>
    <property type="evidence" value="ECO:0007669"/>
    <property type="project" value="InterPro"/>
</dbReference>
<dbReference type="RefSeq" id="WP_086079912.1">
    <property type="nucleotide sequence ID" value="NZ_CP021111.1"/>
</dbReference>
<reference evidence="2 3" key="1">
    <citation type="submission" date="2017-05" db="EMBL/GenBank/DDBJ databases">
        <title>Complete and WGS of Bordetella genogroups.</title>
        <authorList>
            <person name="Spilker T."/>
            <person name="LiPuma J."/>
        </authorList>
    </citation>
    <scope>NUCLEOTIDE SEQUENCE [LARGE SCALE GENOMIC DNA]</scope>
    <source>
        <strain evidence="2 3">AU7206</strain>
    </source>
</reference>
<dbReference type="GO" id="GO:0010468">
    <property type="term" value="P:regulation of gene expression"/>
    <property type="evidence" value="ECO:0007669"/>
    <property type="project" value="InterPro"/>
</dbReference>
<feature type="transmembrane region" description="Helical" evidence="1">
    <location>
        <begin position="269"/>
        <end position="291"/>
    </location>
</feature>
<feature type="transmembrane region" description="Helical" evidence="1">
    <location>
        <begin position="326"/>
        <end position="346"/>
    </location>
</feature>
<dbReference type="PIRSF" id="PIRSF038991">
    <property type="entry name" value="Protein_AbrB"/>
    <property type="match status" value="1"/>
</dbReference>
<keyword evidence="2" id="KW-0560">Oxidoreductase</keyword>
<dbReference type="AlphaFoldDB" id="A0A1W6ZGI2"/>
<dbReference type="Proteomes" id="UP000194161">
    <property type="component" value="Chromosome"/>
</dbReference>
<dbReference type="STRING" id="463040.CAL15_18910"/>